<keyword evidence="2" id="KW-1185">Reference proteome</keyword>
<comment type="caution">
    <text evidence="1">The sequence shown here is derived from an EMBL/GenBank/DDBJ whole genome shotgun (WGS) entry which is preliminary data.</text>
</comment>
<name>A0A158EDB3_9BURK</name>
<dbReference type="OrthoDB" id="626916at2"/>
<dbReference type="RefSeq" id="WP_062611225.1">
    <property type="nucleotide sequence ID" value="NZ_FCOX02000069.1"/>
</dbReference>
<proteinExistence type="predicted"/>
<dbReference type="Proteomes" id="UP000071859">
    <property type="component" value="Unassembled WGS sequence"/>
</dbReference>
<evidence type="ECO:0000313" key="2">
    <source>
        <dbReference type="Proteomes" id="UP000071859"/>
    </source>
</evidence>
<protein>
    <submittedName>
        <fullName evidence="1">Uncharacterized protein</fullName>
    </submittedName>
</protein>
<reference evidence="1" key="1">
    <citation type="submission" date="2016-01" db="EMBL/GenBank/DDBJ databases">
        <authorList>
            <person name="Peeters C."/>
        </authorList>
    </citation>
    <scope>NUCLEOTIDE SEQUENCE</scope>
    <source>
        <strain evidence="1">LMG 29321</strain>
    </source>
</reference>
<evidence type="ECO:0000313" key="1">
    <source>
        <dbReference type="EMBL" id="SAL04865.1"/>
    </source>
</evidence>
<gene>
    <name evidence="1" type="ORF">AWB78_07169</name>
</gene>
<organism evidence="1 2">
    <name type="scientific">Caballeronia calidae</name>
    <dbReference type="NCBI Taxonomy" id="1777139"/>
    <lineage>
        <taxon>Bacteria</taxon>
        <taxon>Pseudomonadati</taxon>
        <taxon>Pseudomonadota</taxon>
        <taxon>Betaproteobacteria</taxon>
        <taxon>Burkholderiales</taxon>
        <taxon>Burkholderiaceae</taxon>
        <taxon>Caballeronia</taxon>
    </lineage>
</organism>
<dbReference type="EMBL" id="FCOX02000069">
    <property type="protein sequence ID" value="SAL04865.1"/>
    <property type="molecule type" value="Genomic_DNA"/>
</dbReference>
<accession>A0A158EDB3</accession>
<dbReference type="AlphaFoldDB" id="A0A158EDB3"/>
<sequence length="708" mass="75116">MTTAERLLDLLPEVFRTRDATAAAEIAARLGFPVPALDGTPEGPLTSLLAIMGQTFDMLEAEVDNLYDDLFIETCASWLVPYIGELVGARIVDAGDLESARRQVAGTIAARRAKGTARALALRSGAIMTAPTEAVEYFRHVVTTLHLDYPEDNRPMSAALNGRAGRRAQLPDFIGQHTVELREMSEGGRFAVPNIGVRTWTTRSFPHAKTTPRPVLSVGPGHFSFSPTGADTTLWLWRAGLGDPTEATRLGLDEMPTPIPLIDAVDHPDAYYDDGPDEDKSVAVHIDGVLQRLDAICFCDLSDAPGGGWNRHGDLAARERIHIDPMRGRLRLPDAKIATPAEQIRLKYHYGAAVTTGGGGYASPAPFETDVPELPGPDPVPVTVPSATTRDAVAAALAAALDSAAGRCEIRIDDGGITELPAATALPGDAQLRLCADTCTWPTLVASAAGWQVTGGSGSILVLRGLRLIGGPLVIDTEGLEKLRLIDCTLLPGLLLSAQGQPMHPGDATLVLRQAGIEVEATRCTIGRVVMEETAQLTLVDCLIDAAAPGAFALSGPADSAGGILTADRSTLIGRVFLRAIGEVSDCLFARRPDSPDDVTVRVAHVQEGCARYSAFPEGAVVPGRYHCYPVHATDAARSPEFAAVSPAEAGYGRLLPSSPPEILAGAQGGREMGVTNATSWTRKRMLLARDLPDWTPFAMQTGIELMN</sequence>